<evidence type="ECO:0000259" key="10">
    <source>
        <dbReference type="Pfam" id="PF23122"/>
    </source>
</evidence>
<dbReference type="Proteomes" id="UP000659654">
    <property type="component" value="Unassembled WGS sequence"/>
</dbReference>
<keyword evidence="3 9" id="KW-0812">Transmembrane</keyword>
<dbReference type="InterPro" id="IPR013517">
    <property type="entry name" value="FG-GAP"/>
</dbReference>
<dbReference type="Pfam" id="PF05811">
    <property type="entry name" value="DUF842"/>
    <property type="match status" value="1"/>
</dbReference>
<reference evidence="11" key="1">
    <citation type="submission" date="2020-09" db="EMBL/GenBank/DDBJ databases">
        <authorList>
            <person name="Kikuchi T."/>
        </authorList>
    </citation>
    <scope>NUCLEOTIDE SEQUENCE</scope>
    <source>
        <strain evidence="11">Ka4C1</strain>
    </source>
</reference>
<dbReference type="SUPFAM" id="SSF69318">
    <property type="entry name" value="Integrin alpha N-terminal domain"/>
    <property type="match status" value="1"/>
</dbReference>
<dbReference type="EMBL" id="CAJFCV020000003">
    <property type="protein sequence ID" value="CAG9107389.1"/>
    <property type="molecule type" value="Genomic_DNA"/>
</dbReference>
<keyword evidence="12" id="KW-1185">Reference proteome</keyword>
<sequence length="741" mass="83606">MESTQERVRTSVDQLVDELDKKYLRDIQRKMFLCSSKCCENKNVSRDRLDTCIEKCNRGTEKAQDAIDKELGLLQQNLTACLPSCHDRVVQKLGLDLEKVDERQLKQFKQHLYDCVDKCSNEQLKTLPQIRDRILKYFDVNQRNESFDSMNLLSLILFSWISPLTGGVSLTIGDDHVPDPQLGRICAYGDVNKDRYTDLIVQKSEKLVFLLQSEEGKFKSSQRHGPIDLNVKKDVFCATGDFNGDAALDVMVITPNGDGEDFDVVVYLNREGSFQMLPNPITQKFVEPPAVMDVNGDGISDILGMVKKSGDVHYSLHCLSGSRSATFEECQNKFRGGDFSPGPYPYFPHIFVDLDGDLSAEIVFGMKNSKVPLKFMVFKRMGSSQWNVKSDLVPDLPDSPELQEFAAPLIADFNSDSKIDIVLPVCRAKNDCTHIDKFLVWFDGMVKWEQFQMDMKELAFVVEPNSKTVFRVGEFKLDGYPDLIATSVYTNNRKTETRAPLIVSNEPGDGNFSRKFEFNLQKDLHLVLPEAIAGANISASSFFDLKEDGNLDVLVEYKDKHVGGTMIDFIKCDDKGDTTFLKVQIFSNVCSNDCPGTPSSDSGSGIAWSGACVSYSMDTSYGRPQVAVQCQLPQTTYRTLHAPFVLFGLGRSPNFVDIVTLGSPRDPERKENQQHILKQIVPNSRSRLYLTPSTLIIQSLMVQVTVCLILLGLVVGLHMRERRHDRRERQSQSHRFHFDAM</sequence>
<keyword evidence="4" id="KW-0732">Signal</keyword>
<evidence type="ECO:0000256" key="4">
    <source>
        <dbReference type="ARBA" id="ARBA00022729"/>
    </source>
</evidence>
<evidence type="ECO:0000313" key="11">
    <source>
        <dbReference type="EMBL" id="CAD5220907.1"/>
    </source>
</evidence>
<evidence type="ECO:0000256" key="8">
    <source>
        <dbReference type="SAM" id="MobiDB-lite"/>
    </source>
</evidence>
<dbReference type="OrthoDB" id="10250728at2759"/>
<evidence type="ECO:0000256" key="1">
    <source>
        <dbReference type="ARBA" id="ARBA00004479"/>
    </source>
</evidence>
<evidence type="ECO:0000256" key="2">
    <source>
        <dbReference type="ARBA" id="ARBA00006496"/>
    </source>
</evidence>
<evidence type="ECO:0000256" key="9">
    <source>
        <dbReference type="SAM" id="Phobius"/>
    </source>
</evidence>
<evidence type="ECO:0000256" key="6">
    <source>
        <dbReference type="ARBA" id="ARBA00023136"/>
    </source>
</evidence>
<dbReference type="EMBL" id="CAJFDI010000003">
    <property type="protein sequence ID" value="CAD5220907.1"/>
    <property type="molecule type" value="Genomic_DNA"/>
</dbReference>
<evidence type="ECO:0000313" key="12">
    <source>
        <dbReference type="Proteomes" id="UP000659654"/>
    </source>
</evidence>
<dbReference type="GO" id="GO:0005886">
    <property type="term" value="C:plasma membrane"/>
    <property type="evidence" value="ECO:0007669"/>
    <property type="project" value="TreeGrafter"/>
</dbReference>
<keyword evidence="6 9" id="KW-0472">Membrane</keyword>
<keyword evidence="5 9" id="KW-1133">Transmembrane helix</keyword>
<feature type="domain" description="T-cell immunomodulatory protein TIP C2" evidence="10">
    <location>
        <begin position="604"/>
        <end position="691"/>
    </location>
</feature>
<evidence type="ECO:0000256" key="7">
    <source>
        <dbReference type="ARBA" id="ARBA00023180"/>
    </source>
</evidence>
<gene>
    <name evidence="11" type="ORF">BXYJ_LOCUS6413</name>
</gene>
<feature type="compositionally biased region" description="Basic and acidic residues" evidence="8">
    <location>
        <begin position="727"/>
        <end position="741"/>
    </location>
</feature>
<dbReference type="InterPro" id="IPR024881">
    <property type="entry name" value="Tip"/>
</dbReference>
<dbReference type="InterPro" id="IPR028994">
    <property type="entry name" value="Integrin_alpha_N"/>
</dbReference>
<feature type="region of interest" description="Disordered" evidence="8">
    <location>
        <begin position="722"/>
        <end position="741"/>
    </location>
</feature>
<proteinExistence type="inferred from homology"/>
<dbReference type="InterPro" id="IPR008560">
    <property type="entry name" value="DUF842_euk"/>
</dbReference>
<accession>A0A7I8WJY6</accession>
<dbReference type="PANTHER" id="PTHR13412:SF0">
    <property type="entry name" value="T-CELL IMMUNOMODULATORY PROTEIN"/>
    <property type="match status" value="1"/>
</dbReference>
<dbReference type="AlphaFoldDB" id="A0A7I8WJY6"/>
<dbReference type="Pfam" id="PF23122">
    <property type="entry name" value="C2_ITFG1"/>
    <property type="match status" value="1"/>
</dbReference>
<protein>
    <submittedName>
        <fullName evidence="11">(pine wood nematode) hypothetical protein</fullName>
    </submittedName>
</protein>
<dbReference type="Gene3D" id="2.130.10.130">
    <property type="entry name" value="Integrin alpha, N-terminal"/>
    <property type="match status" value="1"/>
</dbReference>
<organism evidence="11 12">
    <name type="scientific">Bursaphelenchus xylophilus</name>
    <name type="common">Pinewood nematode worm</name>
    <name type="synonym">Aphelenchoides xylophilus</name>
    <dbReference type="NCBI Taxonomy" id="6326"/>
    <lineage>
        <taxon>Eukaryota</taxon>
        <taxon>Metazoa</taxon>
        <taxon>Ecdysozoa</taxon>
        <taxon>Nematoda</taxon>
        <taxon>Chromadorea</taxon>
        <taxon>Rhabditida</taxon>
        <taxon>Tylenchina</taxon>
        <taxon>Tylenchomorpha</taxon>
        <taxon>Aphelenchoidea</taxon>
        <taxon>Aphelenchoididae</taxon>
        <taxon>Bursaphelenchus</taxon>
    </lineage>
</organism>
<keyword evidence="7" id="KW-0325">Glycoprotein</keyword>
<dbReference type="Pfam" id="PF13517">
    <property type="entry name" value="FG-GAP_3"/>
    <property type="match status" value="1"/>
</dbReference>
<comment type="similarity">
    <text evidence="2">Belongs to the TIP family.</text>
</comment>
<dbReference type="PANTHER" id="PTHR13412">
    <property type="entry name" value="T-CELL IMMUNOMODULATORY PROTEIN HOMOLOG"/>
    <property type="match status" value="1"/>
</dbReference>
<feature type="transmembrane region" description="Helical" evidence="9">
    <location>
        <begin position="695"/>
        <end position="717"/>
    </location>
</feature>
<comment type="caution">
    <text evidence="11">The sequence shown here is derived from an EMBL/GenBank/DDBJ whole genome shotgun (WGS) entry which is preliminary data.</text>
</comment>
<comment type="subcellular location">
    <subcellularLocation>
        <location evidence="1">Membrane</location>
        <topology evidence="1">Single-pass type I membrane protein</topology>
    </subcellularLocation>
</comment>
<dbReference type="Proteomes" id="UP000582659">
    <property type="component" value="Unassembled WGS sequence"/>
</dbReference>
<name>A0A7I8WJY6_BURXY</name>
<evidence type="ECO:0000256" key="5">
    <source>
        <dbReference type="ARBA" id="ARBA00022989"/>
    </source>
</evidence>
<evidence type="ECO:0000256" key="3">
    <source>
        <dbReference type="ARBA" id="ARBA00022692"/>
    </source>
</evidence>
<dbReference type="InterPro" id="IPR057089">
    <property type="entry name" value="C2_TIP"/>
</dbReference>